<name>A0A8T0WZR9_PANVG</name>
<proteinExistence type="predicted"/>
<feature type="region of interest" description="Disordered" evidence="1">
    <location>
        <begin position="1"/>
        <end position="68"/>
    </location>
</feature>
<evidence type="ECO:0000256" key="1">
    <source>
        <dbReference type="SAM" id="MobiDB-lite"/>
    </source>
</evidence>
<dbReference type="EMBL" id="CM029038">
    <property type="protein sequence ID" value="KAG2652715.1"/>
    <property type="molecule type" value="Genomic_DNA"/>
</dbReference>
<comment type="caution">
    <text evidence="2">The sequence shown here is derived from an EMBL/GenBank/DDBJ whole genome shotgun (WGS) entry which is preliminary data.</text>
</comment>
<reference evidence="2" key="1">
    <citation type="submission" date="2020-05" db="EMBL/GenBank/DDBJ databases">
        <title>WGS assembly of Panicum virgatum.</title>
        <authorList>
            <person name="Lovell J.T."/>
            <person name="Jenkins J."/>
            <person name="Shu S."/>
            <person name="Juenger T.E."/>
            <person name="Schmutz J."/>
        </authorList>
    </citation>
    <scope>NUCLEOTIDE SEQUENCE</scope>
    <source>
        <strain evidence="2">AP13</strain>
    </source>
</reference>
<dbReference type="AlphaFoldDB" id="A0A8T0WZR9"/>
<keyword evidence="3" id="KW-1185">Reference proteome</keyword>
<dbReference type="Proteomes" id="UP000823388">
    <property type="component" value="Chromosome 1N"/>
</dbReference>
<evidence type="ECO:0000313" key="3">
    <source>
        <dbReference type="Proteomes" id="UP000823388"/>
    </source>
</evidence>
<sequence>MPMPGQPACKCHGTMGDGESPVHDTNRPSSSPALASGVSPLETSRVMRGEEQEAAGGEGIATDREGKRGSFLTLRGMLSGSRCAEIKPGDRWRSHRSRLISDQASFPSSRAPGCSARADPPLVLASRSHGNLLSGGTAASWLTFLAGQE</sequence>
<evidence type="ECO:0000313" key="2">
    <source>
        <dbReference type="EMBL" id="KAG2652715.1"/>
    </source>
</evidence>
<organism evidence="2 3">
    <name type="scientific">Panicum virgatum</name>
    <name type="common">Blackwell switchgrass</name>
    <dbReference type="NCBI Taxonomy" id="38727"/>
    <lineage>
        <taxon>Eukaryota</taxon>
        <taxon>Viridiplantae</taxon>
        <taxon>Streptophyta</taxon>
        <taxon>Embryophyta</taxon>
        <taxon>Tracheophyta</taxon>
        <taxon>Spermatophyta</taxon>
        <taxon>Magnoliopsida</taxon>
        <taxon>Liliopsida</taxon>
        <taxon>Poales</taxon>
        <taxon>Poaceae</taxon>
        <taxon>PACMAD clade</taxon>
        <taxon>Panicoideae</taxon>
        <taxon>Panicodae</taxon>
        <taxon>Paniceae</taxon>
        <taxon>Panicinae</taxon>
        <taxon>Panicum</taxon>
        <taxon>Panicum sect. Hiantes</taxon>
    </lineage>
</organism>
<accession>A0A8T0WZR9</accession>
<gene>
    <name evidence="2" type="ORF">PVAP13_1NG374100</name>
</gene>
<protein>
    <submittedName>
        <fullName evidence="2">Uncharacterized protein</fullName>
    </submittedName>
</protein>